<keyword evidence="1" id="KW-0143">Chaperone</keyword>
<dbReference type="EMBL" id="JACGCM010000455">
    <property type="protein sequence ID" value="KAF6171710.1"/>
    <property type="molecule type" value="Genomic_DNA"/>
</dbReference>
<organism evidence="4 5">
    <name type="scientific">Kingdonia uniflora</name>
    <dbReference type="NCBI Taxonomy" id="39325"/>
    <lineage>
        <taxon>Eukaryota</taxon>
        <taxon>Viridiplantae</taxon>
        <taxon>Streptophyta</taxon>
        <taxon>Embryophyta</taxon>
        <taxon>Tracheophyta</taxon>
        <taxon>Spermatophyta</taxon>
        <taxon>Magnoliopsida</taxon>
        <taxon>Ranunculales</taxon>
        <taxon>Circaeasteraceae</taxon>
        <taxon>Kingdonia</taxon>
    </lineage>
</organism>
<dbReference type="GO" id="GO:0009506">
    <property type="term" value="C:plasmodesma"/>
    <property type="evidence" value="ECO:0007669"/>
    <property type="project" value="TreeGrafter"/>
</dbReference>
<gene>
    <name evidence="4" type="ORF">GIB67_007231</name>
</gene>
<feature type="region of interest" description="Disordered" evidence="2">
    <location>
        <begin position="69"/>
        <end position="109"/>
    </location>
</feature>
<dbReference type="Proteomes" id="UP000541444">
    <property type="component" value="Unassembled WGS sequence"/>
</dbReference>
<dbReference type="PANTHER" id="PTHR33322:SF18">
    <property type="entry name" value="BAG FAMILY MOLECULAR CHAPERONE REGULATOR 8, CHLOROPLASTIC"/>
    <property type="match status" value="1"/>
</dbReference>
<proteinExistence type="predicted"/>
<dbReference type="PANTHER" id="PTHR33322">
    <property type="entry name" value="BAG DOMAIN CONTAINING PROTEIN, EXPRESSED"/>
    <property type="match status" value="1"/>
</dbReference>
<name>A0A7J7NXB5_9MAGN</name>
<evidence type="ECO:0000259" key="3">
    <source>
        <dbReference type="Pfam" id="PF02179"/>
    </source>
</evidence>
<keyword evidence="5" id="KW-1185">Reference proteome</keyword>
<dbReference type="OrthoDB" id="1100735at2759"/>
<evidence type="ECO:0000256" key="2">
    <source>
        <dbReference type="SAM" id="MobiDB-lite"/>
    </source>
</evidence>
<dbReference type="AlphaFoldDB" id="A0A7J7NXB5"/>
<dbReference type="InterPro" id="IPR040400">
    <property type="entry name" value="BAG5/6/7/8"/>
</dbReference>
<feature type="compositionally biased region" description="Low complexity" evidence="2">
    <location>
        <begin position="90"/>
        <end position="109"/>
    </location>
</feature>
<evidence type="ECO:0000313" key="5">
    <source>
        <dbReference type="Proteomes" id="UP000541444"/>
    </source>
</evidence>
<dbReference type="InterPro" id="IPR003103">
    <property type="entry name" value="BAG_domain"/>
</dbReference>
<feature type="compositionally biased region" description="Basic residues" evidence="2">
    <location>
        <begin position="77"/>
        <end position="89"/>
    </location>
</feature>
<dbReference type="GO" id="GO:0006457">
    <property type="term" value="P:protein folding"/>
    <property type="evidence" value="ECO:0007669"/>
    <property type="project" value="TreeGrafter"/>
</dbReference>
<evidence type="ECO:0000313" key="4">
    <source>
        <dbReference type="EMBL" id="KAF6171710.1"/>
    </source>
</evidence>
<sequence length="435" mass="49856">MASHYHHYNHNYQHQINHSTCNCSCYTCCSSSCSSPPPQQQQQHPQSPITDTLMQALVASHLLQSSQPYPFSPQLLKPHHQQHQNHKPHQQQPQQQQQQQQQQQTQSLLTSLHRRIDSLESSFDKYISPSPSPRVSLRDLAARTIQTHFRVFLVRRSQTLRYLKHLAFIKSSLSKLKCCVSSNTHFDSRVISQKTMDLLLKLDSIQGRDSMIREGKKSISRELVQILECIDGVSIRKVVKNARFAEENKQARVFSDTHLKKLSDRVQKIEGFSRAYENDEEAHVELEGFHHISDEDEMLSPKYNYALKNGVSQARKGILVKIQDPYSKVKKRVSFVENGYQSFSSGVDDQMELLENLCSEEGEDISGFSRVYEDKEEEAHMEYEGPSLISYGGRDPTMNVKSKVISGFARKLDGHSGELLFSAPTPVQMEPRRDD</sequence>
<comment type="caution">
    <text evidence="4">The sequence shown here is derived from an EMBL/GenBank/DDBJ whole genome shotgun (WGS) entry which is preliminary data.</text>
</comment>
<accession>A0A7J7NXB5</accession>
<dbReference type="GO" id="GO:0051087">
    <property type="term" value="F:protein-folding chaperone binding"/>
    <property type="evidence" value="ECO:0007669"/>
    <property type="project" value="InterPro"/>
</dbReference>
<protein>
    <recommendedName>
        <fullName evidence="3">BAG domain-containing protein</fullName>
    </recommendedName>
</protein>
<reference evidence="4 5" key="1">
    <citation type="journal article" date="2020" name="IScience">
        <title>Genome Sequencing of the Endangered Kingdonia uniflora (Circaeasteraceae, Ranunculales) Reveals Potential Mechanisms of Evolutionary Specialization.</title>
        <authorList>
            <person name="Sun Y."/>
            <person name="Deng T."/>
            <person name="Zhang A."/>
            <person name="Moore M.J."/>
            <person name="Landis J.B."/>
            <person name="Lin N."/>
            <person name="Zhang H."/>
            <person name="Zhang X."/>
            <person name="Huang J."/>
            <person name="Zhang X."/>
            <person name="Sun H."/>
            <person name="Wang H."/>
        </authorList>
    </citation>
    <scope>NUCLEOTIDE SEQUENCE [LARGE SCALE GENOMIC DNA]</scope>
    <source>
        <strain evidence="4">TB1705</strain>
        <tissue evidence="4">Leaf</tissue>
    </source>
</reference>
<feature type="domain" description="BAG" evidence="3">
    <location>
        <begin position="186"/>
        <end position="231"/>
    </location>
</feature>
<dbReference type="Pfam" id="PF02179">
    <property type="entry name" value="BAG"/>
    <property type="match status" value="1"/>
</dbReference>
<evidence type="ECO:0000256" key="1">
    <source>
        <dbReference type="ARBA" id="ARBA00023186"/>
    </source>
</evidence>